<gene>
    <name evidence="1" type="ORF">VKT23_018273</name>
</gene>
<evidence type="ECO:0000313" key="2">
    <source>
        <dbReference type="Proteomes" id="UP001498398"/>
    </source>
</evidence>
<comment type="caution">
    <text evidence="1">The sequence shown here is derived from an EMBL/GenBank/DDBJ whole genome shotgun (WGS) entry which is preliminary data.</text>
</comment>
<keyword evidence="2" id="KW-1185">Reference proteome</keyword>
<accession>A0ABR1IQ51</accession>
<dbReference type="EMBL" id="JBANRG010000081">
    <property type="protein sequence ID" value="KAK7438107.1"/>
    <property type="molecule type" value="Genomic_DNA"/>
</dbReference>
<sequence length="193" mass="21798">MSSIISKDSKIVPSKSITSIASSVAVLDNMVSMTCSEILSRAGLRYSNTGDLHPPPLPPSRFIACTNIRFNASLHIFEMVAPKLAERVFTFVDEMGLKHKHGSMKLNMHNDNHGGNVTLTCKCGLLAQFRSMTYFEERNMEVCLGSWDREETVLKDHLERVEVTARRAREFNELIDELAVMKKENNALQLKRL</sequence>
<protein>
    <submittedName>
        <fullName evidence="1">Uncharacterized protein</fullName>
    </submittedName>
</protein>
<dbReference type="Proteomes" id="UP001498398">
    <property type="component" value="Unassembled WGS sequence"/>
</dbReference>
<evidence type="ECO:0000313" key="1">
    <source>
        <dbReference type="EMBL" id="KAK7438107.1"/>
    </source>
</evidence>
<name>A0ABR1IQ51_9AGAR</name>
<organism evidence="1 2">
    <name type="scientific">Marasmiellus scandens</name>
    <dbReference type="NCBI Taxonomy" id="2682957"/>
    <lineage>
        <taxon>Eukaryota</taxon>
        <taxon>Fungi</taxon>
        <taxon>Dikarya</taxon>
        <taxon>Basidiomycota</taxon>
        <taxon>Agaricomycotina</taxon>
        <taxon>Agaricomycetes</taxon>
        <taxon>Agaricomycetidae</taxon>
        <taxon>Agaricales</taxon>
        <taxon>Marasmiineae</taxon>
        <taxon>Omphalotaceae</taxon>
        <taxon>Marasmiellus</taxon>
    </lineage>
</organism>
<reference evidence="1 2" key="1">
    <citation type="submission" date="2024-01" db="EMBL/GenBank/DDBJ databases">
        <title>A draft genome for the cacao thread blight pathogen Marasmiellus scandens.</title>
        <authorList>
            <person name="Baruah I.K."/>
            <person name="Leung J."/>
            <person name="Bukari Y."/>
            <person name="Amoako-Attah I."/>
            <person name="Meinhardt L.W."/>
            <person name="Bailey B.A."/>
            <person name="Cohen S.P."/>
        </authorList>
    </citation>
    <scope>NUCLEOTIDE SEQUENCE [LARGE SCALE GENOMIC DNA]</scope>
    <source>
        <strain evidence="1 2">GH-19</strain>
    </source>
</reference>
<proteinExistence type="predicted"/>